<proteinExistence type="predicted"/>
<gene>
    <name evidence="1" type="ORF">HICCMSTLAB_LOCUS4276</name>
</gene>
<protein>
    <submittedName>
        <fullName evidence="1">Uncharacterized protein</fullName>
    </submittedName>
</protein>
<comment type="caution">
    <text evidence="1">The sequence shown here is derived from an EMBL/GenBank/DDBJ whole genome shotgun (WGS) entry which is preliminary data.</text>
</comment>
<dbReference type="AlphaFoldDB" id="A0A8J2H9A4"/>
<evidence type="ECO:0000313" key="2">
    <source>
        <dbReference type="Proteomes" id="UP000786811"/>
    </source>
</evidence>
<feature type="non-terminal residue" evidence="1">
    <location>
        <position position="130"/>
    </location>
</feature>
<reference evidence="1" key="1">
    <citation type="submission" date="2021-04" db="EMBL/GenBank/DDBJ databases">
        <authorList>
            <person name="Chebbi M.A.C M."/>
        </authorList>
    </citation>
    <scope>NUCLEOTIDE SEQUENCE</scope>
</reference>
<name>A0A8J2H9A4_COTCN</name>
<dbReference type="Proteomes" id="UP000786811">
    <property type="component" value="Unassembled WGS sequence"/>
</dbReference>
<accession>A0A8J2H9A4</accession>
<evidence type="ECO:0000313" key="1">
    <source>
        <dbReference type="EMBL" id="CAG5085106.1"/>
    </source>
</evidence>
<dbReference type="EMBL" id="CAJNRD030001118">
    <property type="protein sequence ID" value="CAG5085106.1"/>
    <property type="molecule type" value="Genomic_DNA"/>
</dbReference>
<sequence length="130" mass="15186">DPETRLDVELTKILNETSVDTNTHDKVKQYSELLRRYLFFKNQHRENNSTIEKIENNEVIPDTNDFSAINGNQEISSIAINNSIAEQNKSYKVSDIEIHKIFYPSRTILRKTVAIKNTYIKIHLNDFACR</sequence>
<keyword evidence="2" id="KW-1185">Reference proteome</keyword>
<organism evidence="1 2">
    <name type="scientific">Cotesia congregata</name>
    <name type="common">Parasitoid wasp</name>
    <name type="synonym">Apanteles congregatus</name>
    <dbReference type="NCBI Taxonomy" id="51543"/>
    <lineage>
        <taxon>Eukaryota</taxon>
        <taxon>Metazoa</taxon>
        <taxon>Ecdysozoa</taxon>
        <taxon>Arthropoda</taxon>
        <taxon>Hexapoda</taxon>
        <taxon>Insecta</taxon>
        <taxon>Pterygota</taxon>
        <taxon>Neoptera</taxon>
        <taxon>Endopterygota</taxon>
        <taxon>Hymenoptera</taxon>
        <taxon>Apocrita</taxon>
        <taxon>Ichneumonoidea</taxon>
        <taxon>Braconidae</taxon>
        <taxon>Microgastrinae</taxon>
        <taxon>Cotesia</taxon>
    </lineage>
</organism>
<feature type="non-terminal residue" evidence="1">
    <location>
        <position position="1"/>
    </location>
</feature>